<proteinExistence type="inferred from homology"/>
<evidence type="ECO:0000256" key="3">
    <source>
        <dbReference type="ARBA" id="ARBA00022801"/>
    </source>
</evidence>
<dbReference type="InterPro" id="IPR005320">
    <property type="entry name" value="Peptidase_S51"/>
</dbReference>
<dbReference type="Gene3D" id="3.40.50.880">
    <property type="match status" value="1"/>
</dbReference>
<evidence type="ECO:0000256" key="1">
    <source>
        <dbReference type="ARBA" id="ARBA00006534"/>
    </source>
</evidence>
<evidence type="ECO:0000256" key="4">
    <source>
        <dbReference type="ARBA" id="ARBA00022825"/>
    </source>
</evidence>
<dbReference type="GO" id="GO:0006508">
    <property type="term" value="P:proteolysis"/>
    <property type="evidence" value="ECO:0007669"/>
    <property type="project" value="UniProtKB-KW"/>
</dbReference>
<dbReference type="PANTHER" id="PTHR20842">
    <property type="entry name" value="PROTEASE S51 ALPHA-ASPARTYL DIPEPTIDASE"/>
    <property type="match status" value="1"/>
</dbReference>
<keyword evidence="6" id="KW-1185">Reference proteome</keyword>
<dbReference type="OrthoDB" id="9778515at2"/>
<name>A0A3P5XGH8_9BACL</name>
<dbReference type="RefSeq" id="WP_124071871.1">
    <property type="nucleotide sequence ID" value="NZ_CBCRXF010000035.1"/>
</dbReference>
<keyword evidence="2" id="KW-0645">Protease</keyword>
<dbReference type="Pfam" id="PF03575">
    <property type="entry name" value="Peptidase_S51"/>
    <property type="match status" value="1"/>
</dbReference>
<dbReference type="PANTHER" id="PTHR20842:SF0">
    <property type="entry name" value="ALPHA-ASPARTYL DIPEPTIDASE"/>
    <property type="match status" value="1"/>
</dbReference>
<protein>
    <submittedName>
        <fullName evidence="5">Putative peptidase</fullName>
        <ecNumber evidence="5">3.4.21.-</ecNumber>
    </submittedName>
</protein>
<sequence length="204" mass="23017">MGNVFLTSNGFCSESIKKVFLRHVKENLSNPKAVIITTASPYKENNKYAIKAKSDLIEMGIDQVDFLDVEYENPTKLQQYNIVYINGGNPFNLLHHIKKSKAESILKDLAKQSVIFVGVSAGAVVLGPSIEVVNYFTPAMNNTNMVDFTALSITEKAIFPHYDREDIFQDSLGKTIEERLNLFEEDNNCSIIRLTDEEYLLIDV</sequence>
<evidence type="ECO:0000313" key="5">
    <source>
        <dbReference type="EMBL" id="VDC33895.1"/>
    </source>
</evidence>
<dbReference type="SUPFAM" id="SSF52317">
    <property type="entry name" value="Class I glutamine amidotransferase-like"/>
    <property type="match status" value="1"/>
</dbReference>
<evidence type="ECO:0000313" key="6">
    <source>
        <dbReference type="Proteomes" id="UP000270468"/>
    </source>
</evidence>
<dbReference type="Proteomes" id="UP000270468">
    <property type="component" value="Unassembled WGS sequence"/>
</dbReference>
<evidence type="ECO:0000256" key="2">
    <source>
        <dbReference type="ARBA" id="ARBA00022670"/>
    </source>
</evidence>
<dbReference type="EMBL" id="UXAV01000065">
    <property type="protein sequence ID" value="VDC33895.1"/>
    <property type="molecule type" value="Genomic_DNA"/>
</dbReference>
<dbReference type="InterPro" id="IPR029062">
    <property type="entry name" value="Class_I_gatase-like"/>
</dbReference>
<dbReference type="EC" id="3.4.21.-" evidence="5"/>
<organism evidence="5 6">
    <name type="scientific">Filibacter tadaridae</name>
    <dbReference type="NCBI Taxonomy" id="2483811"/>
    <lineage>
        <taxon>Bacteria</taxon>
        <taxon>Bacillati</taxon>
        <taxon>Bacillota</taxon>
        <taxon>Bacilli</taxon>
        <taxon>Bacillales</taxon>
        <taxon>Caryophanaceae</taxon>
        <taxon>Filibacter</taxon>
    </lineage>
</organism>
<accession>A0A3P5XGH8</accession>
<dbReference type="GO" id="GO:0008236">
    <property type="term" value="F:serine-type peptidase activity"/>
    <property type="evidence" value="ECO:0007669"/>
    <property type="project" value="UniProtKB-KW"/>
</dbReference>
<reference evidence="5 6" key="1">
    <citation type="submission" date="2018-11" db="EMBL/GenBank/DDBJ databases">
        <authorList>
            <person name="Criscuolo A."/>
        </authorList>
    </citation>
    <scope>NUCLEOTIDE SEQUENCE [LARGE SCALE GENOMIC DNA]</scope>
    <source>
        <strain evidence="5">ATB-66</strain>
    </source>
</reference>
<keyword evidence="3 5" id="KW-0378">Hydrolase</keyword>
<comment type="similarity">
    <text evidence="1">Belongs to the peptidase S51 family.</text>
</comment>
<gene>
    <name evidence="5" type="ORF">FILTAD_03068</name>
</gene>
<dbReference type="AlphaFoldDB" id="A0A3P5XGH8"/>
<keyword evidence="4" id="KW-0720">Serine protease</keyword>